<feature type="signal peptide" evidence="1">
    <location>
        <begin position="1"/>
        <end position="26"/>
    </location>
</feature>
<reference evidence="2 3" key="1">
    <citation type="submission" date="2016-11" db="EMBL/GenBank/DDBJ databases">
        <authorList>
            <person name="Jaros S."/>
            <person name="Januszkiewicz K."/>
            <person name="Wedrychowicz H."/>
        </authorList>
    </citation>
    <scope>NUCLEOTIDE SEQUENCE [LARGE SCALE GENOMIC DNA]</scope>
    <source>
        <strain evidence="2 3">DSM 18899</strain>
    </source>
</reference>
<evidence type="ECO:0000313" key="3">
    <source>
        <dbReference type="Proteomes" id="UP000186513"/>
    </source>
</evidence>
<keyword evidence="3" id="KW-1185">Reference proteome</keyword>
<name>A0A1K2HKT0_9NEIS</name>
<dbReference type="STRING" id="1121279.SAMN02745887_02386"/>
<proteinExistence type="predicted"/>
<dbReference type="Proteomes" id="UP000186513">
    <property type="component" value="Unassembled WGS sequence"/>
</dbReference>
<dbReference type="EMBL" id="FPKR01000009">
    <property type="protein sequence ID" value="SFZ77382.1"/>
    <property type="molecule type" value="Genomic_DNA"/>
</dbReference>
<evidence type="ECO:0000256" key="1">
    <source>
        <dbReference type="SAM" id="SignalP"/>
    </source>
</evidence>
<dbReference type="AlphaFoldDB" id="A0A1K2HKT0"/>
<protein>
    <submittedName>
        <fullName evidence="2">Uncharacterized protein</fullName>
    </submittedName>
</protein>
<sequence>MYRMPQRGWTRLALAFSCSLPMLCQAKPLSAAEQAFVGEYKQSSVDTLAQLLLTDDHTFCYSFMGGARDRLLAGHWQAVPGQASRIRLTEQRASQPLFPVLLSATPGEAGKVQFDFHGYSLSEANRPGFAIGTDENLPGALRPLFVEDKSSWSESYLTPALAKAQARYFYLGQLELTPSGQPGLLKVSQYPLKPGQQLRVGFDAAQAEALLDAEAELKRDTLYIQGGRFGHRQPAKAELVAQARESCIQPILANKPAPDSEPDSGTAGQMLKPLRQFTLPASALQGAVWFPEQAE</sequence>
<gene>
    <name evidence="2" type="ORF">SAMN02745887_02386</name>
</gene>
<accession>A0A1K2HKT0</accession>
<evidence type="ECO:0000313" key="2">
    <source>
        <dbReference type="EMBL" id="SFZ77382.1"/>
    </source>
</evidence>
<organism evidence="2 3">
    <name type="scientific">Chitinimonas taiwanensis DSM 18899</name>
    <dbReference type="NCBI Taxonomy" id="1121279"/>
    <lineage>
        <taxon>Bacteria</taxon>
        <taxon>Pseudomonadati</taxon>
        <taxon>Pseudomonadota</taxon>
        <taxon>Betaproteobacteria</taxon>
        <taxon>Neisseriales</taxon>
        <taxon>Chitinibacteraceae</taxon>
        <taxon>Chitinimonas</taxon>
    </lineage>
</organism>
<keyword evidence="1" id="KW-0732">Signal</keyword>
<feature type="chain" id="PRO_5012543675" evidence="1">
    <location>
        <begin position="27"/>
        <end position="295"/>
    </location>
</feature>